<dbReference type="Pfam" id="PF00589">
    <property type="entry name" value="Phage_integrase"/>
    <property type="match status" value="1"/>
</dbReference>
<evidence type="ECO:0000256" key="3">
    <source>
        <dbReference type="ARBA" id="ARBA00023125"/>
    </source>
</evidence>
<evidence type="ECO:0000256" key="2">
    <source>
        <dbReference type="ARBA" id="ARBA00022908"/>
    </source>
</evidence>
<dbReference type="InterPro" id="IPR044068">
    <property type="entry name" value="CB"/>
</dbReference>
<evidence type="ECO:0000256" key="1">
    <source>
        <dbReference type="ARBA" id="ARBA00008857"/>
    </source>
</evidence>
<dbReference type="InterPro" id="IPR010998">
    <property type="entry name" value="Integrase_recombinase_N"/>
</dbReference>
<evidence type="ECO:0000259" key="7">
    <source>
        <dbReference type="PROSITE" id="PS51900"/>
    </source>
</evidence>
<feature type="domain" description="Core-binding (CB)" evidence="7">
    <location>
        <begin position="69"/>
        <end position="148"/>
    </location>
</feature>
<dbReference type="Proteomes" id="UP000178666">
    <property type="component" value="Chromosome"/>
</dbReference>
<dbReference type="EMBL" id="CP015970">
    <property type="protein sequence ID" value="AOZ47941.1"/>
    <property type="molecule type" value="Genomic_DNA"/>
</dbReference>
<accession>A0AAC8YH61</accession>
<keyword evidence="11" id="KW-1185">Reference proteome</keyword>
<evidence type="ECO:0000313" key="8">
    <source>
        <dbReference type="EMBL" id="AMS06494.1"/>
    </source>
</evidence>
<sequence length="418" mass="46286">MAGRRPTGTGSVYQRGDGRWVAQIENGFTPKGRRRYARRTAPTKTAAQVILKQMVADQAAGQTSIDPRTTVRTWAEEWIETKRRTIKPNSARTLESAIRRWVIPTIGRKRLSALTPADVAKVGRAVRDAGNSATHAHGVTVKLLSCLTDAARAGHHIPQPVLLAKAPHPGIPDRKAIPAVDAQQILQTATHRADWPPLPQKPDWHDDRARRIWTGERILRETDPSRWMATLLQGMRQGEALGLEWSRVDLDRDVLDVSWQLQRIDTDATIPDDMEIRRLESSHALVRPKTSAGRRLIPIVPWMAAALADWRERQTSGPHDLVWPRATGHPMSAADDLSAWKALQRVAGVSKPGGVPFVGHEGRHAVVSLLVSLGIPEPVIIAIVGHSSFASSMRYTHVDLTQARQALQQVADRLQITD</sequence>
<comment type="similarity">
    <text evidence="1">Belongs to the 'phage' integrase family.</text>
</comment>
<dbReference type="InterPro" id="IPR004107">
    <property type="entry name" value="Integrase_SAM-like_N"/>
</dbReference>
<dbReference type="InterPro" id="IPR013762">
    <property type="entry name" value="Integrase-like_cat_sf"/>
</dbReference>
<dbReference type="PANTHER" id="PTHR30629:SF2">
    <property type="entry name" value="PROPHAGE INTEGRASE INTS-RELATED"/>
    <property type="match status" value="1"/>
</dbReference>
<evidence type="ECO:0000313" key="9">
    <source>
        <dbReference type="EMBL" id="AOZ47941.1"/>
    </source>
</evidence>
<reference evidence="8 10" key="2">
    <citation type="submission" date="2016-02" db="EMBL/GenBank/DDBJ databases">
        <title>Complete Genome Sequence of Propionibacterium acidipropionici ATCC 55737.</title>
        <authorList>
            <person name="Luna Flores C.H."/>
            <person name="Nielsen L.K."/>
            <person name="Marcellin E."/>
        </authorList>
    </citation>
    <scope>NUCLEOTIDE SEQUENCE [LARGE SCALE GENOMIC DNA]</scope>
    <source>
        <strain evidence="8 10">ATCC 55737</strain>
    </source>
</reference>
<evidence type="ECO:0008006" key="12">
    <source>
        <dbReference type="Google" id="ProtNLM"/>
    </source>
</evidence>
<proteinExistence type="inferred from homology"/>
<dbReference type="InterPro" id="IPR011010">
    <property type="entry name" value="DNA_brk_join_enz"/>
</dbReference>
<gene>
    <name evidence="9" type="ORF">A8L58_16015</name>
    <name evidence="8" type="ORF">AXH35_14560</name>
</gene>
<dbReference type="AlphaFoldDB" id="A0AAC8YH61"/>
<dbReference type="SUPFAM" id="SSF56349">
    <property type="entry name" value="DNA breaking-rejoining enzymes"/>
    <property type="match status" value="1"/>
</dbReference>
<evidence type="ECO:0000313" key="11">
    <source>
        <dbReference type="Proteomes" id="UP000178666"/>
    </source>
</evidence>
<organism evidence="8 10">
    <name type="scientific">Acidipropionibacterium acidipropionici</name>
    <dbReference type="NCBI Taxonomy" id="1748"/>
    <lineage>
        <taxon>Bacteria</taxon>
        <taxon>Bacillati</taxon>
        <taxon>Actinomycetota</taxon>
        <taxon>Actinomycetes</taxon>
        <taxon>Propionibacteriales</taxon>
        <taxon>Propionibacteriaceae</taxon>
        <taxon>Acidipropionibacterium</taxon>
    </lineage>
</organism>
<dbReference type="Gene3D" id="1.10.150.130">
    <property type="match status" value="1"/>
</dbReference>
<evidence type="ECO:0000259" key="6">
    <source>
        <dbReference type="PROSITE" id="PS51898"/>
    </source>
</evidence>
<name>A0AAC8YH61_9ACTN</name>
<keyword evidence="3 5" id="KW-0238">DNA-binding</keyword>
<evidence type="ECO:0000313" key="10">
    <source>
        <dbReference type="Proteomes" id="UP000075221"/>
    </source>
</evidence>
<dbReference type="InterPro" id="IPR050808">
    <property type="entry name" value="Phage_Integrase"/>
</dbReference>
<dbReference type="Gene3D" id="1.10.443.10">
    <property type="entry name" value="Intergrase catalytic core"/>
    <property type="match status" value="1"/>
</dbReference>
<dbReference type="Pfam" id="PF14659">
    <property type="entry name" value="Phage_int_SAM_3"/>
    <property type="match status" value="1"/>
</dbReference>
<dbReference type="GO" id="GO:0006310">
    <property type="term" value="P:DNA recombination"/>
    <property type="evidence" value="ECO:0007669"/>
    <property type="project" value="UniProtKB-KW"/>
</dbReference>
<dbReference type="GO" id="GO:0015074">
    <property type="term" value="P:DNA integration"/>
    <property type="evidence" value="ECO:0007669"/>
    <property type="project" value="UniProtKB-KW"/>
</dbReference>
<evidence type="ECO:0000256" key="4">
    <source>
        <dbReference type="ARBA" id="ARBA00023172"/>
    </source>
</evidence>
<dbReference type="PANTHER" id="PTHR30629">
    <property type="entry name" value="PROPHAGE INTEGRASE"/>
    <property type="match status" value="1"/>
</dbReference>
<dbReference type="Proteomes" id="UP000075221">
    <property type="component" value="Chromosome"/>
</dbReference>
<protein>
    <recommendedName>
        <fullName evidence="12">Integrase</fullName>
    </recommendedName>
</protein>
<feature type="domain" description="Tyr recombinase" evidence="6">
    <location>
        <begin position="185"/>
        <end position="412"/>
    </location>
</feature>
<dbReference type="PROSITE" id="PS51900">
    <property type="entry name" value="CB"/>
    <property type="match status" value="1"/>
</dbReference>
<reference evidence="9 11" key="1">
    <citation type="journal article" date="2016" name="Plant Dis.">
        <title>Improved production of propionic acid using genome shuffling.</title>
        <authorList>
            <person name="Luna-Flores C.H."/>
            <person name="Palfreyman R.W."/>
            <person name="Kromer J.O."/>
            <person name="Nielsen L.K."/>
            <person name="Marcellin E."/>
        </authorList>
    </citation>
    <scope>NUCLEOTIDE SEQUENCE [LARGE SCALE GENOMIC DNA]</scope>
    <source>
        <strain evidence="9 11">F3E8</strain>
    </source>
</reference>
<dbReference type="RefSeq" id="WP_062820334.1">
    <property type="nucleotide sequence ID" value="NZ_CP014352.1"/>
</dbReference>
<dbReference type="GO" id="GO:0003677">
    <property type="term" value="F:DNA binding"/>
    <property type="evidence" value="ECO:0007669"/>
    <property type="project" value="UniProtKB-UniRule"/>
</dbReference>
<keyword evidence="4" id="KW-0233">DNA recombination</keyword>
<dbReference type="InterPro" id="IPR002104">
    <property type="entry name" value="Integrase_catalytic"/>
</dbReference>
<keyword evidence="2" id="KW-0229">DNA integration</keyword>
<dbReference type="PROSITE" id="PS51898">
    <property type="entry name" value="TYR_RECOMBINASE"/>
    <property type="match status" value="1"/>
</dbReference>
<evidence type="ECO:0000256" key="5">
    <source>
        <dbReference type="PROSITE-ProRule" id="PRU01248"/>
    </source>
</evidence>
<dbReference type="EMBL" id="CP014352">
    <property type="protein sequence ID" value="AMS06494.1"/>
    <property type="molecule type" value="Genomic_DNA"/>
</dbReference>